<dbReference type="Proteomes" id="UP001196765">
    <property type="component" value="Unassembled WGS sequence"/>
</dbReference>
<proteinExistence type="predicted"/>
<protein>
    <submittedName>
        <fullName evidence="1">Uncharacterized protein</fullName>
    </submittedName>
</protein>
<accession>A0AAW4N2Q9</accession>
<name>A0AAW4N2Q9_9BACT</name>
<evidence type="ECO:0000313" key="1">
    <source>
        <dbReference type="EMBL" id="MBV3389122.1"/>
    </source>
</evidence>
<organism evidence="1 2">
    <name type="scientific">Segatella copri</name>
    <dbReference type="NCBI Taxonomy" id="165179"/>
    <lineage>
        <taxon>Bacteria</taxon>
        <taxon>Pseudomonadati</taxon>
        <taxon>Bacteroidota</taxon>
        <taxon>Bacteroidia</taxon>
        <taxon>Bacteroidales</taxon>
        <taxon>Prevotellaceae</taxon>
        <taxon>Segatella</taxon>
    </lineage>
</organism>
<gene>
    <name evidence="1" type="ORF">KSW82_15450</name>
</gene>
<evidence type="ECO:0000313" key="2">
    <source>
        <dbReference type="Proteomes" id="UP001196765"/>
    </source>
</evidence>
<dbReference type="EMBL" id="JAHOEI010000102">
    <property type="protein sequence ID" value="MBV3389122.1"/>
    <property type="molecule type" value="Genomic_DNA"/>
</dbReference>
<dbReference type="AlphaFoldDB" id="A0AAW4N2Q9"/>
<comment type="caution">
    <text evidence="1">The sequence shown here is derived from an EMBL/GenBank/DDBJ whole genome shotgun (WGS) entry which is preliminary data.</text>
</comment>
<reference evidence="1" key="1">
    <citation type="submission" date="2021-06" db="EMBL/GenBank/DDBJ databases">
        <title>Collection of gut derived symbiotic bacterial strains cultured from healthy donors.</title>
        <authorList>
            <person name="Lin H."/>
            <person name="Littmann E."/>
            <person name="Pamer E.G."/>
        </authorList>
    </citation>
    <scope>NUCLEOTIDE SEQUENCE</scope>
    <source>
        <strain evidence="1">MSK.21.74</strain>
    </source>
</reference>
<sequence>MIVLPDTKTFDSSIRLVQLVGGVTKVNMLKVCDKLDLYVSPNLKKDETARRVAQELLNSPIEILSNLNKQELQIIDEFVKGGTNTYVVRKMRKTQYKLQKLYLVATYCDEENQEWHMLMPDELREALSSNYKFYLDLAEKGQKGPTAKQLRMMAAMKRIMGE</sequence>
<dbReference type="RefSeq" id="WP_217745191.1">
    <property type="nucleotide sequence ID" value="NZ_JAHOEI010000102.1"/>
</dbReference>